<dbReference type="Proteomes" id="UP001480595">
    <property type="component" value="Unassembled WGS sequence"/>
</dbReference>
<dbReference type="RefSeq" id="XP_066709079.1">
    <property type="nucleotide sequence ID" value="XM_066865950.1"/>
</dbReference>
<evidence type="ECO:0000313" key="3">
    <source>
        <dbReference type="Proteomes" id="UP001480595"/>
    </source>
</evidence>
<gene>
    <name evidence="2" type="ORF">PG994_014541</name>
</gene>
<evidence type="ECO:0000313" key="2">
    <source>
        <dbReference type="EMBL" id="KAK8041534.1"/>
    </source>
</evidence>
<keyword evidence="3" id="KW-1185">Reference proteome</keyword>
<feature type="region of interest" description="Disordered" evidence="1">
    <location>
        <begin position="20"/>
        <end position="58"/>
    </location>
</feature>
<dbReference type="GeneID" id="92099013"/>
<sequence>MAVNPFDQVHHTANRDELLPTWKTKAVNPPLRKKNGKLSDNGECQMKMKTDDTDGEDDESILSELVYMAEFVLNE</sequence>
<dbReference type="EMBL" id="JAQQWL010000015">
    <property type="protein sequence ID" value="KAK8041534.1"/>
    <property type="molecule type" value="Genomic_DNA"/>
</dbReference>
<reference evidence="2 3" key="1">
    <citation type="submission" date="2023-01" db="EMBL/GenBank/DDBJ databases">
        <title>Analysis of 21 Apiospora genomes using comparative genomics revels a genus with tremendous synthesis potential of carbohydrate active enzymes and secondary metabolites.</title>
        <authorList>
            <person name="Sorensen T."/>
        </authorList>
    </citation>
    <scope>NUCLEOTIDE SEQUENCE [LARGE SCALE GENOMIC DNA]</scope>
    <source>
        <strain evidence="2 3">CBS 135458</strain>
    </source>
</reference>
<proteinExistence type="predicted"/>
<comment type="caution">
    <text evidence="2">The sequence shown here is derived from an EMBL/GenBank/DDBJ whole genome shotgun (WGS) entry which is preliminary data.</text>
</comment>
<name>A0ABR1T4N8_9PEZI</name>
<accession>A0ABR1T4N8</accession>
<evidence type="ECO:0000256" key="1">
    <source>
        <dbReference type="SAM" id="MobiDB-lite"/>
    </source>
</evidence>
<organism evidence="2 3">
    <name type="scientific">Apiospora phragmitis</name>
    <dbReference type="NCBI Taxonomy" id="2905665"/>
    <lineage>
        <taxon>Eukaryota</taxon>
        <taxon>Fungi</taxon>
        <taxon>Dikarya</taxon>
        <taxon>Ascomycota</taxon>
        <taxon>Pezizomycotina</taxon>
        <taxon>Sordariomycetes</taxon>
        <taxon>Xylariomycetidae</taxon>
        <taxon>Amphisphaeriales</taxon>
        <taxon>Apiosporaceae</taxon>
        <taxon>Apiospora</taxon>
    </lineage>
</organism>
<protein>
    <submittedName>
        <fullName evidence="2">Uncharacterized protein</fullName>
    </submittedName>
</protein>